<evidence type="ECO:0000313" key="3">
    <source>
        <dbReference type="EMBL" id="BBO31092.1"/>
    </source>
</evidence>
<dbReference type="Gene3D" id="1.10.260.40">
    <property type="entry name" value="lambda repressor-like DNA-binding domains"/>
    <property type="match status" value="1"/>
</dbReference>
<dbReference type="PANTHER" id="PTHR46797">
    <property type="entry name" value="HTH-TYPE TRANSCRIPTIONAL REGULATOR"/>
    <property type="match status" value="1"/>
</dbReference>
<evidence type="ECO:0000259" key="2">
    <source>
        <dbReference type="PROSITE" id="PS50943"/>
    </source>
</evidence>
<dbReference type="SMART" id="SM00530">
    <property type="entry name" value="HTH_XRE"/>
    <property type="match status" value="1"/>
</dbReference>
<organism evidence="3 4">
    <name type="scientific">Lacipirellula parvula</name>
    <dbReference type="NCBI Taxonomy" id="2650471"/>
    <lineage>
        <taxon>Bacteria</taxon>
        <taxon>Pseudomonadati</taxon>
        <taxon>Planctomycetota</taxon>
        <taxon>Planctomycetia</taxon>
        <taxon>Pirellulales</taxon>
        <taxon>Lacipirellulaceae</taxon>
        <taxon>Lacipirellula</taxon>
    </lineage>
</organism>
<dbReference type="RefSeq" id="WP_152097293.1">
    <property type="nucleotide sequence ID" value="NZ_AP021861.1"/>
</dbReference>
<reference evidence="4" key="1">
    <citation type="submission" date="2019-10" db="EMBL/GenBank/DDBJ databases">
        <title>Lacipirellula parvula gen. nov., sp. nov., representing a lineage of planctomycetes widespread in freshwater anoxic habitats, and description of the family Lacipirellulaceae.</title>
        <authorList>
            <person name="Dedysh S.N."/>
            <person name="Kulichevskaya I.S."/>
            <person name="Beletsky A.V."/>
            <person name="Rakitin A.L."/>
            <person name="Mardanov A.V."/>
            <person name="Ivanova A.A."/>
            <person name="Saltykova V.X."/>
            <person name="Rijpstra W.I.C."/>
            <person name="Sinninghe Damste J.S."/>
            <person name="Ravin N.V."/>
        </authorList>
    </citation>
    <scope>NUCLEOTIDE SEQUENCE [LARGE SCALE GENOMIC DNA]</scope>
    <source>
        <strain evidence="4">PX69</strain>
    </source>
</reference>
<feature type="domain" description="HTH cro/C1-type" evidence="2">
    <location>
        <begin position="17"/>
        <end position="71"/>
    </location>
</feature>
<accession>A0A5K7X5I5</accession>
<dbReference type="SUPFAM" id="SSF47413">
    <property type="entry name" value="lambda repressor-like DNA-binding domains"/>
    <property type="match status" value="1"/>
</dbReference>
<dbReference type="GO" id="GO:0003677">
    <property type="term" value="F:DNA binding"/>
    <property type="evidence" value="ECO:0007669"/>
    <property type="project" value="UniProtKB-KW"/>
</dbReference>
<sequence>MQKSTFTAEYAVFCRLLREHREQAGLTQVEFAERIKETQSYVSKVERGERRIDLVQLRVFCKAMGVSLGRFVEAFERAVRKT</sequence>
<dbReference type="AlphaFoldDB" id="A0A5K7X5I5"/>
<dbReference type="InterPro" id="IPR010982">
    <property type="entry name" value="Lambda_DNA-bd_dom_sf"/>
</dbReference>
<keyword evidence="1" id="KW-0238">DNA-binding</keyword>
<evidence type="ECO:0000313" key="4">
    <source>
        <dbReference type="Proteomes" id="UP000326837"/>
    </source>
</evidence>
<dbReference type="GO" id="GO:0003700">
    <property type="term" value="F:DNA-binding transcription factor activity"/>
    <property type="evidence" value="ECO:0007669"/>
    <property type="project" value="TreeGrafter"/>
</dbReference>
<proteinExistence type="predicted"/>
<dbReference type="KEGG" id="lpav:PLANPX_0704"/>
<name>A0A5K7X5I5_9BACT</name>
<evidence type="ECO:0000256" key="1">
    <source>
        <dbReference type="ARBA" id="ARBA00023125"/>
    </source>
</evidence>
<dbReference type="EMBL" id="AP021861">
    <property type="protein sequence ID" value="BBO31092.1"/>
    <property type="molecule type" value="Genomic_DNA"/>
</dbReference>
<dbReference type="InterPro" id="IPR001387">
    <property type="entry name" value="Cro/C1-type_HTH"/>
</dbReference>
<keyword evidence="4" id="KW-1185">Reference proteome</keyword>
<dbReference type="InterPro" id="IPR050807">
    <property type="entry name" value="TransReg_Diox_bact_type"/>
</dbReference>
<dbReference type="CDD" id="cd00093">
    <property type="entry name" value="HTH_XRE"/>
    <property type="match status" value="1"/>
</dbReference>
<dbReference type="Pfam" id="PF01381">
    <property type="entry name" value="HTH_3"/>
    <property type="match status" value="1"/>
</dbReference>
<gene>
    <name evidence="3" type="ORF">PLANPX_0704</name>
</gene>
<dbReference type="PANTHER" id="PTHR46797:SF1">
    <property type="entry name" value="METHYLPHOSPHONATE SYNTHASE"/>
    <property type="match status" value="1"/>
</dbReference>
<dbReference type="GO" id="GO:0005829">
    <property type="term" value="C:cytosol"/>
    <property type="evidence" value="ECO:0007669"/>
    <property type="project" value="TreeGrafter"/>
</dbReference>
<protein>
    <recommendedName>
        <fullName evidence="2">HTH cro/C1-type domain-containing protein</fullName>
    </recommendedName>
</protein>
<dbReference type="PROSITE" id="PS50943">
    <property type="entry name" value="HTH_CROC1"/>
    <property type="match status" value="1"/>
</dbReference>
<dbReference type="Proteomes" id="UP000326837">
    <property type="component" value="Chromosome"/>
</dbReference>